<reference evidence="1" key="1">
    <citation type="submission" date="2017-08" db="EMBL/GenBank/DDBJ databases">
        <authorList>
            <person name="Polle J.E."/>
            <person name="Barry K."/>
            <person name="Cushman J."/>
            <person name="Schmutz J."/>
            <person name="Tran D."/>
            <person name="Hathwaick L.T."/>
            <person name="Yim W.C."/>
            <person name="Jenkins J."/>
            <person name="Mckie-Krisberg Z.M."/>
            <person name="Prochnik S."/>
            <person name="Lindquist E."/>
            <person name="Dockter R.B."/>
            <person name="Adam C."/>
            <person name="Molina H."/>
            <person name="Bunkerborg J."/>
            <person name="Jin E."/>
            <person name="Buchheim M."/>
            <person name="Magnuson J."/>
        </authorList>
    </citation>
    <scope>NUCLEOTIDE SEQUENCE</scope>
    <source>
        <strain evidence="1">CCAP 19/18</strain>
    </source>
</reference>
<evidence type="ECO:0000313" key="1">
    <source>
        <dbReference type="EMBL" id="KAF5833102.1"/>
    </source>
</evidence>
<keyword evidence="2" id="KW-1185">Reference proteome</keyword>
<evidence type="ECO:0008006" key="3">
    <source>
        <dbReference type="Google" id="ProtNLM"/>
    </source>
</evidence>
<protein>
    <recommendedName>
        <fullName evidence="3">Encoded protein</fullName>
    </recommendedName>
</protein>
<name>A0ABQ7GET0_DUNSA</name>
<dbReference type="EMBL" id="MU069830">
    <property type="protein sequence ID" value="KAF5833102.1"/>
    <property type="molecule type" value="Genomic_DNA"/>
</dbReference>
<sequence>MDAGVTVDSVLVCLYLSCDRVHCGEVVVCTLCGFVFVVFSFRDSILIRGPSIKSPLLFSFSSIFYSACYECDFLIHQHRISMSFSLYTQPGHATMLD</sequence>
<accession>A0ABQ7GET0</accession>
<gene>
    <name evidence="1" type="ORF">DUNSADRAFT_10683</name>
</gene>
<comment type="caution">
    <text evidence="1">The sequence shown here is derived from an EMBL/GenBank/DDBJ whole genome shotgun (WGS) entry which is preliminary data.</text>
</comment>
<organism evidence="1 2">
    <name type="scientific">Dunaliella salina</name>
    <name type="common">Green alga</name>
    <name type="synonym">Protococcus salinus</name>
    <dbReference type="NCBI Taxonomy" id="3046"/>
    <lineage>
        <taxon>Eukaryota</taxon>
        <taxon>Viridiplantae</taxon>
        <taxon>Chlorophyta</taxon>
        <taxon>core chlorophytes</taxon>
        <taxon>Chlorophyceae</taxon>
        <taxon>CS clade</taxon>
        <taxon>Chlamydomonadales</taxon>
        <taxon>Dunaliellaceae</taxon>
        <taxon>Dunaliella</taxon>
    </lineage>
</organism>
<dbReference type="Proteomes" id="UP000815325">
    <property type="component" value="Unassembled WGS sequence"/>
</dbReference>
<evidence type="ECO:0000313" key="2">
    <source>
        <dbReference type="Proteomes" id="UP000815325"/>
    </source>
</evidence>
<proteinExistence type="predicted"/>